<name>W4K788_HETIT</name>
<evidence type="ECO:0000313" key="4">
    <source>
        <dbReference type="Proteomes" id="UP000030671"/>
    </source>
</evidence>
<accession>W4K788</accession>
<dbReference type="Pfam" id="PF00096">
    <property type="entry name" value="zf-C2H2"/>
    <property type="match status" value="1"/>
</dbReference>
<proteinExistence type="predicted"/>
<dbReference type="Gene3D" id="3.30.160.60">
    <property type="entry name" value="Classic Zinc Finger"/>
    <property type="match status" value="1"/>
</dbReference>
<dbReference type="SUPFAM" id="SSF57667">
    <property type="entry name" value="beta-beta-alpha zinc fingers"/>
    <property type="match status" value="1"/>
</dbReference>
<gene>
    <name evidence="3" type="ORF">HETIRDRAFT_320739</name>
</gene>
<evidence type="ECO:0000259" key="2">
    <source>
        <dbReference type="PROSITE" id="PS50157"/>
    </source>
</evidence>
<dbReference type="PROSITE" id="PS50157">
    <property type="entry name" value="ZINC_FINGER_C2H2_2"/>
    <property type="match status" value="1"/>
</dbReference>
<keyword evidence="1" id="KW-0479">Metal-binding</keyword>
<protein>
    <recommendedName>
        <fullName evidence="2">C2H2-type domain-containing protein</fullName>
    </recommendedName>
</protein>
<dbReference type="AlphaFoldDB" id="W4K788"/>
<dbReference type="eggNOG" id="KOG1721">
    <property type="taxonomic scope" value="Eukaryota"/>
</dbReference>
<dbReference type="Proteomes" id="UP000030671">
    <property type="component" value="Unassembled WGS sequence"/>
</dbReference>
<evidence type="ECO:0000256" key="1">
    <source>
        <dbReference type="PROSITE-ProRule" id="PRU00042"/>
    </source>
</evidence>
<keyword evidence="1" id="KW-0863">Zinc-finger</keyword>
<dbReference type="GeneID" id="20670688"/>
<dbReference type="RefSeq" id="XP_009547608.1">
    <property type="nucleotide sequence ID" value="XM_009549313.1"/>
</dbReference>
<dbReference type="SMART" id="SM00355">
    <property type="entry name" value="ZnF_C2H2"/>
    <property type="match status" value="3"/>
</dbReference>
<dbReference type="STRING" id="747525.W4K788"/>
<keyword evidence="4" id="KW-1185">Reference proteome</keyword>
<dbReference type="EMBL" id="KI925459">
    <property type="protein sequence ID" value="ETW80916.1"/>
    <property type="molecule type" value="Genomic_DNA"/>
</dbReference>
<sequence length="180" mass="19892">MSKRKKVKSKAHPRTKNVPKIDRKFRCPLCGGMFKFPSSIALHIESGACNNISRHQVTSAIHALNVIPRISLSHRIAGPGGLPGGTIVRYSANRQAFNGFAYECYFCHRTFCTLASLNAHLGSAAHDKNQFKCPRCNKPFKLISGLIQHVESGTCGAAKFKQVEDMASRMTGQFARLLEF</sequence>
<dbReference type="InParanoid" id="W4K788"/>
<dbReference type="OrthoDB" id="6077919at2759"/>
<feature type="domain" description="C2H2-type" evidence="2">
    <location>
        <begin position="102"/>
        <end position="131"/>
    </location>
</feature>
<dbReference type="HOGENOM" id="CLU_1801158_0_0_1"/>
<keyword evidence="1" id="KW-0862">Zinc</keyword>
<dbReference type="InterPro" id="IPR036236">
    <property type="entry name" value="Znf_C2H2_sf"/>
</dbReference>
<dbReference type="PROSITE" id="PS00028">
    <property type="entry name" value="ZINC_FINGER_C2H2_1"/>
    <property type="match status" value="1"/>
</dbReference>
<dbReference type="KEGG" id="hir:HETIRDRAFT_320739"/>
<dbReference type="InterPro" id="IPR013087">
    <property type="entry name" value="Znf_C2H2_type"/>
</dbReference>
<organism evidence="3 4">
    <name type="scientific">Heterobasidion irregulare (strain TC 32-1)</name>
    <dbReference type="NCBI Taxonomy" id="747525"/>
    <lineage>
        <taxon>Eukaryota</taxon>
        <taxon>Fungi</taxon>
        <taxon>Dikarya</taxon>
        <taxon>Basidiomycota</taxon>
        <taxon>Agaricomycotina</taxon>
        <taxon>Agaricomycetes</taxon>
        <taxon>Russulales</taxon>
        <taxon>Bondarzewiaceae</taxon>
        <taxon>Heterobasidion</taxon>
        <taxon>Heterobasidion annosum species complex</taxon>
    </lineage>
</organism>
<reference evidence="3 4" key="1">
    <citation type="journal article" date="2012" name="New Phytol.">
        <title>Insight into trade-off between wood decay and parasitism from the genome of a fungal forest pathogen.</title>
        <authorList>
            <person name="Olson A."/>
            <person name="Aerts A."/>
            <person name="Asiegbu F."/>
            <person name="Belbahri L."/>
            <person name="Bouzid O."/>
            <person name="Broberg A."/>
            <person name="Canback B."/>
            <person name="Coutinho P.M."/>
            <person name="Cullen D."/>
            <person name="Dalman K."/>
            <person name="Deflorio G."/>
            <person name="van Diepen L.T."/>
            <person name="Dunand C."/>
            <person name="Duplessis S."/>
            <person name="Durling M."/>
            <person name="Gonthier P."/>
            <person name="Grimwood J."/>
            <person name="Fossdal C.G."/>
            <person name="Hansson D."/>
            <person name="Henrissat B."/>
            <person name="Hietala A."/>
            <person name="Himmelstrand K."/>
            <person name="Hoffmeister D."/>
            <person name="Hogberg N."/>
            <person name="James T.Y."/>
            <person name="Karlsson M."/>
            <person name="Kohler A."/>
            <person name="Kues U."/>
            <person name="Lee Y.H."/>
            <person name="Lin Y.C."/>
            <person name="Lind M."/>
            <person name="Lindquist E."/>
            <person name="Lombard V."/>
            <person name="Lucas S."/>
            <person name="Lunden K."/>
            <person name="Morin E."/>
            <person name="Murat C."/>
            <person name="Park J."/>
            <person name="Raffaello T."/>
            <person name="Rouze P."/>
            <person name="Salamov A."/>
            <person name="Schmutz J."/>
            <person name="Solheim H."/>
            <person name="Stahlberg J."/>
            <person name="Velez H."/>
            <person name="de Vries R.P."/>
            <person name="Wiebenga A."/>
            <person name="Woodward S."/>
            <person name="Yakovlev I."/>
            <person name="Garbelotto M."/>
            <person name="Martin F."/>
            <person name="Grigoriev I.V."/>
            <person name="Stenlid J."/>
        </authorList>
    </citation>
    <scope>NUCLEOTIDE SEQUENCE [LARGE SCALE GENOMIC DNA]</scope>
    <source>
        <strain evidence="3 4">TC 32-1</strain>
    </source>
</reference>
<evidence type="ECO:0000313" key="3">
    <source>
        <dbReference type="EMBL" id="ETW80916.1"/>
    </source>
</evidence>
<dbReference type="GO" id="GO:0008270">
    <property type="term" value="F:zinc ion binding"/>
    <property type="evidence" value="ECO:0007669"/>
    <property type="project" value="UniProtKB-KW"/>
</dbReference>